<dbReference type="GO" id="GO:0016779">
    <property type="term" value="F:nucleotidyltransferase activity"/>
    <property type="evidence" value="ECO:0007669"/>
    <property type="project" value="UniProtKB-KW"/>
</dbReference>
<dbReference type="PANTHER" id="PTHR43267">
    <property type="entry name" value="TRNA THREONYLCARBAMOYLADENOSINE DEHYDRATASE"/>
    <property type="match status" value="1"/>
</dbReference>
<evidence type="ECO:0000259" key="1">
    <source>
        <dbReference type="Pfam" id="PF00899"/>
    </source>
</evidence>
<gene>
    <name evidence="3" type="ORF">JWYL7_0404</name>
    <name evidence="4" type="ORF">SAMN05661008_00487</name>
</gene>
<keyword evidence="6" id="KW-1185">Reference proteome</keyword>
<dbReference type="InterPro" id="IPR012729">
    <property type="entry name" value="ThiF_fam2"/>
</dbReference>
<dbReference type="OrthoDB" id="9804286at2"/>
<dbReference type="InterPro" id="IPR000594">
    <property type="entry name" value="ThiF_NAD_FAD-bd"/>
</dbReference>
<sequence>MNIYVNENIYSFEHEVTAFEVRDAIKKDADIIIFNGFIIKEDIALKDNDKIVLIKRGEIPTKQELEYLLVSRHSPEVHEKIKNAKVAIAGLGGLGSNVAVLLARMGIGKLVLVDYDVVEPSNLNRQQYFLKHIGMRKTDALAQIIADINPFVTVQTKNVFVERDNIKFIFSDVDVIVEAFDNPKSKATLVNEVLIQMSSKKIVASSGVGGYFSSNLIKTKRVTENFYLVGDGFSQARPGLGLMAPRVSIAASHQANMVIRILLSQDEA</sequence>
<evidence type="ECO:0000313" key="5">
    <source>
        <dbReference type="Proteomes" id="UP000092605"/>
    </source>
</evidence>
<dbReference type="AlphaFoldDB" id="A0A150FNV8"/>
<dbReference type="PANTHER" id="PTHR43267:SF3">
    <property type="entry name" value="THIF PROTEIN"/>
    <property type="match status" value="1"/>
</dbReference>
<dbReference type="SUPFAM" id="SSF69572">
    <property type="entry name" value="Activating enzymes of the ubiquitin-like proteins"/>
    <property type="match status" value="1"/>
</dbReference>
<evidence type="ECO:0000313" key="6">
    <source>
        <dbReference type="Proteomes" id="UP000323392"/>
    </source>
</evidence>
<dbReference type="Proteomes" id="UP000323392">
    <property type="component" value="Unassembled WGS sequence"/>
</dbReference>
<dbReference type="STRING" id="1121328.JWYL7_0404"/>
<evidence type="ECO:0000259" key="2">
    <source>
        <dbReference type="Pfam" id="PF14453"/>
    </source>
</evidence>
<dbReference type="InterPro" id="IPR035985">
    <property type="entry name" value="Ubiquitin-activating_enz"/>
</dbReference>
<feature type="domain" description="THIF-type NAD/FAD binding fold" evidence="1">
    <location>
        <begin position="73"/>
        <end position="266"/>
    </location>
</feature>
<comment type="caution">
    <text evidence="3">The sequence shown here is derived from an EMBL/GenBank/DDBJ whole genome shotgun (WGS) entry which is preliminary data.</text>
</comment>
<dbReference type="Pfam" id="PF00899">
    <property type="entry name" value="ThiF"/>
    <property type="match status" value="1"/>
</dbReference>
<dbReference type="EMBL" id="FRBG01000002">
    <property type="protein sequence ID" value="SHK55806.1"/>
    <property type="molecule type" value="Genomic_DNA"/>
</dbReference>
<accession>A0A150FNV8</accession>
<evidence type="ECO:0000313" key="3">
    <source>
        <dbReference type="EMBL" id="KXZ39329.1"/>
    </source>
</evidence>
<keyword evidence="4" id="KW-0548">Nucleotidyltransferase</keyword>
<protein>
    <submittedName>
        <fullName evidence="4">Sulfur carrier protein ThiS adenylyltransferase</fullName>
    </submittedName>
    <submittedName>
        <fullName evidence="3">Thiamine biosynthesis protein ThiF</fullName>
    </submittedName>
</protein>
<dbReference type="PATRIC" id="fig|1121328.3.peg.404"/>
<dbReference type="GO" id="GO:0008641">
    <property type="term" value="F:ubiquitin-like modifier activating enzyme activity"/>
    <property type="evidence" value="ECO:0007669"/>
    <property type="project" value="InterPro"/>
</dbReference>
<proteinExistence type="predicted"/>
<dbReference type="InterPro" id="IPR045886">
    <property type="entry name" value="ThiF/MoeB/HesA"/>
</dbReference>
<keyword evidence="4" id="KW-0808">Transferase</keyword>
<dbReference type="NCBIfam" id="TIGR02354">
    <property type="entry name" value="thiF_fam2"/>
    <property type="match status" value="1"/>
</dbReference>
<dbReference type="Pfam" id="PF14453">
    <property type="entry name" value="ThiS-like"/>
    <property type="match status" value="1"/>
</dbReference>
<dbReference type="EMBL" id="LSFY01000001">
    <property type="protein sequence ID" value="KXZ39329.1"/>
    <property type="molecule type" value="Genomic_DNA"/>
</dbReference>
<reference evidence="3 5" key="1">
    <citation type="submission" date="2016-02" db="EMBL/GenBank/DDBJ databases">
        <title>Draft genome sequence for Clostridium paradoxum JW-YL-7.</title>
        <authorList>
            <person name="Utturkar S.M."/>
            <person name="Lancaster A."/>
            <person name="Poole F.L."/>
            <person name="Adams M.W."/>
            <person name="Brown S.D."/>
        </authorList>
    </citation>
    <scope>NUCLEOTIDE SEQUENCE [LARGE SCALE GENOMIC DNA]</scope>
    <source>
        <strain evidence="3 5">JW-YL-7</strain>
    </source>
</reference>
<dbReference type="RefSeq" id="WP_066068311.1">
    <property type="nucleotide sequence ID" value="NZ_FRBG01000002.1"/>
</dbReference>
<organism evidence="3 5">
    <name type="scientific">Alkalithermobacter thermoalcaliphilus JW-YL-7 = DSM 7308</name>
    <dbReference type="NCBI Taxonomy" id="1121328"/>
    <lineage>
        <taxon>Bacteria</taxon>
        <taxon>Bacillati</taxon>
        <taxon>Bacillota</taxon>
        <taxon>Clostridia</taxon>
        <taxon>Peptostreptococcales</taxon>
        <taxon>Tepidibacteraceae</taxon>
        <taxon>Alkalithermobacter</taxon>
    </lineage>
</organism>
<reference evidence="4 6" key="2">
    <citation type="submission" date="2016-11" db="EMBL/GenBank/DDBJ databases">
        <authorList>
            <person name="Varghese N."/>
            <person name="Submissions S."/>
        </authorList>
    </citation>
    <scope>NUCLEOTIDE SEQUENCE [LARGE SCALE GENOMIC DNA]</scope>
    <source>
        <strain evidence="4 6">DSM 7308</strain>
    </source>
</reference>
<evidence type="ECO:0000313" key="4">
    <source>
        <dbReference type="EMBL" id="SHK55806.1"/>
    </source>
</evidence>
<dbReference type="NCBIfam" id="NF006395">
    <property type="entry name" value="PRK08644.1"/>
    <property type="match status" value="1"/>
</dbReference>
<name>A0A150FNV8_CLOPD</name>
<feature type="domain" description="ThiS-like ubiquitin" evidence="2">
    <location>
        <begin position="1"/>
        <end position="57"/>
    </location>
</feature>
<dbReference type="GO" id="GO:0061503">
    <property type="term" value="F:tRNA threonylcarbamoyladenosine dehydratase"/>
    <property type="evidence" value="ECO:0007669"/>
    <property type="project" value="TreeGrafter"/>
</dbReference>
<dbReference type="GO" id="GO:0061504">
    <property type="term" value="P:cyclic threonylcarbamoyladenosine biosynthetic process"/>
    <property type="evidence" value="ECO:0007669"/>
    <property type="project" value="TreeGrafter"/>
</dbReference>
<dbReference type="Gene3D" id="3.40.50.720">
    <property type="entry name" value="NAD(P)-binding Rossmann-like Domain"/>
    <property type="match status" value="1"/>
</dbReference>
<dbReference type="InterPro" id="IPR032726">
    <property type="entry name" value="ThiS-like_dom"/>
</dbReference>
<dbReference type="Proteomes" id="UP000092605">
    <property type="component" value="Unassembled WGS sequence"/>
</dbReference>